<sequence length="87" mass="9863">MAQWFASGLIIDLIILAMVLEAALLGLWHRRTGRGIAFVRLWPFLLAGVSLMLALRAALTGAEWYWISFWLLGGLVAHVADLWQRMR</sequence>
<feature type="transmembrane region" description="Helical" evidence="1">
    <location>
        <begin position="6"/>
        <end position="27"/>
    </location>
</feature>
<keyword evidence="1" id="KW-1133">Transmembrane helix</keyword>
<protein>
    <recommendedName>
        <fullName evidence="4">DUF2568 domain-containing protein</fullName>
    </recommendedName>
</protein>
<dbReference type="EMBL" id="FOFO01000011">
    <property type="protein sequence ID" value="SEP93381.1"/>
    <property type="molecule type" value="Genomic_DNA"/>
</dbReference>
<keyword evidence="1" id="KW-0812">Transmembrane</keyword>
<dbReference type="AlphaFoldDB" id="A0A1H9BXB7"/>
<dbReference type="Proteomes" id="UP000199496">
    <property type="component" value="Unassembled WGS sequence"/>
</dbReference>
<reference evidence="2 3" key="1">
    <citation type="submission" date="2016-10" db="EMBL/GenBank/DDBJ databases">
        <authorList>
            <person name="de Groot N.N."/>
        </authorList>
    </citation>
    <scope>NUCLEOTIDE SEQUENCE [LARGE SCALE GENOMIC DNA]</scope>
    <source>
        <strain evidence="2 3">B7-7</strain>
    </source>
</reference>
<feature type="transmembrane region" description="Helical" evidence="1">
    <location>
        <begin position="64"/>
        <end position="83"/>
    </location>
</feature>
<name>A0A1H9BXB7_9GAMM</name>
<keyword evidence="1" id="KW-0472">Membrane</keyword>
<dbReference type="RefSeq" id="WP_090205799.1">
    <property type="nucleotide sequence ID" value="NZ_FOFO01000011.1"/>
</dbReference>
<evidence type="ECO:0000313" key="2">
    <source>
        <dbReference type="EMBL" id="SEP93381.1"/>
    </source>
</evidence>
<gene>
    <name evidence="2" type="ORF">SAMN05421693_11137</name>
</gene>
<organism evidence="2 3">
    <name type="scientific">Ectothiorhodospira magna</name>
    <dbReference type="NCBI Taxonomy" id="867345"/>
    <lineage>
        <taxon>Bacteria</taxon>
        <taxon>Pseudomonadati</taxon>
        <taxon>Pseudomonadota</taxon>
        <taxon>Gammaproteobacteria</taxon>
        <taxon>Chromatiales</taxon>
        <taxon>Ectothiorhodospiraceae</taxon>
        <taxon>Ectothiorhodospira</taxon>
    </lineage>
</organism>
<keyword evidence="3" id="KW-1185">Reference proteome</keyword>
<evidence type="ECO:0008006" key="4">
    <source>
        <dbReference type="Google" id="ProtNLM"/>
    </source>
</evidence>
<accession>A0A1H9BXB7</accession>
<dbReference type="STRING" id="867345.SAMN05421693_11137"/>
<proteinExistence type="predicted"/>
<dbReference type="OrthoDB" id="8005151at2"/>
<evidence type="ECO:0000313" key="3">
    <source>
        <dbReference type="Proteomes" id="UP000199496"/>
    </source>
</evidence>
<feature type="transmembrane region" description="Helical" evidence="1">
    <location>
        <begin position="39"/>
        <end position="58"/>
    </location>
</feature>
<evidence type="ECO:0000256" key="1">
    <source>
        <dbReference type="SAM" id="Phobius"/>
    </source>
</evidence>